<protein>
    <submittedName>
        <fullName evidence="1">Uncharacterized protein</fullName>
    </submittedName>
</protein>
<dbReference type="HOGENOM" id="CLU_3197614_0_0_6"/>
<sequence>MKASFANEQYAHHIVLRRGTCLSCLAGPVMTPLGRYMKKAGCARQ</sequence>
<dbReference type="EMBL" id="AGCM01000141">
    <property type="protein sequence ID" value="EHM52320.1"/>
    <property type="molecule type" value="Genomic_DNA"/>
</dbReference>
<comment type="caution">
    <text evidence="1">The sequence shown here is derived from an EMBL/GenBank/DDBJ whole genome shotgun (WGS) entry which is preliminary data.</text>
</comment>
<accession>G9ZHY6</accession>
<dbReference type="Proteomes" id="UP000004750">
    <property type="component" value="Unassembled WGS sequence"/>
</dbReference>
<dbReference type="AlphaFoldDB" id="G9ZHY6"/>
<proteinExistence type="predicted"/>
<name>G9ZHY6_9GAMM</name>
<evidence type="ECO:0000313" key="2">
    <source>
        <dbReference type="Proteomes" id="UP000004750"/>
    </source>
</evidence>
<evidence type="ECO:0000313" key="1">
    <source>
        <dbReference type="EMBL" id="EHM52320.1"/>
    </source>
</evidence>
<gene>
    <name evidence="1" type="ORF">HMPREF9080_02394</name>
</gene>
<organism evidence="1 2">
    <name type="scientific">Cardiobacterium valvarum F0432</name>
    <dbReference type="NCBI Taxonomy" id="797473"/>
    <lineage>
        <taxon>Bacteria</taxon>
        <taxon>Pseudomonadati</taxon>
        <taxon>Pseudomonadota</taxon>
        <taxon>Gammaproteobacteria</taxon>
        <taxon>Cardiobacteriales</taxon>
        <taxon>Cardiobacteriaceae</taxon>
        <taxon>Cardiobacterium</taxon>
    </lineage>
</organism>
<reference evidence="1 2" key="1">
    <citation type="submission" date="2011-08" db="EMBL/GenBank/DDBJ databases">
        <authorList>
            <person name="Weinstock G."/>
            <person name="Sodergren E."/>
            <person name="Clifton S."/>
            <person name="Fulton L."/>
            <person name="Fulton B."/>
            <person name="Courtney L."/>
            <person name="Fronick C."/>
            <person name="Harrison M."/>
            <person name="Strong C."/>
            <person name="Farmer C."/>
            <person name="Delahaunty K."/>
            <person name="Markovic C."/>
            <person name="Hall O."/>
            <person name="Minx P."/>
            <person name="Tomlinson C."/>
            <person name="Mitreva M."/>
            <person name="Hou S."/>
            <person name="Chen J."/>
            <person name="Wollam A."/>
            <person name="Pepin K.H."/>
            <person name="Johnson M."/>
            <person name="Bhonagiri V."/>
            <person name="Zhang X."/>
            <person name="Suruliraj S."/>
            <person name="Warren W."/>
            <person name="Chinwalla A."/>
            <person name="Mardis E.R."/>
            <person name="Wilson R.K."/>
        </authorList>
    </citation>
    <scope>NUCLEOTIDE SEQUENCE [LARGE SCALE GENOMIC DNA]</scope>
    <source>
        <strain evidence="1 2">F0432</strain>
    </source>
</reference>